<comment type="caution">
    <text evidence="5">The sequence shown here is derived from an EMBL/GenBank/DDBJ whole genome shotgun (WGS) entry which is preliminary data.</text>
</comment>
<dbReference type="Pfam" id="PF00535">
    <property type="entry name" value="Glycos_transf_2"/>
    <property type="match status" value="1"/>
</dbReference>
<dbReference type="PANTHER" id="PTHR43685:SF5">
    <property type="entry name" value="GLYCOSYLTRANSFERASE EPSE-RELATED"/>
    <property type="match status" value="1"/>
</dbReference>
<dbReference type="AlphaFoldDB" id="A0A4R4YEN7"/>
<keyword evidence="3 5" id="KW-0808">Transferase</keyword>
<protein>
    <submittedName>
        <fullName evidence="5">Glycosyltransferase</fullName>
    </submittedName>
</protein>
<evidence type="ECO:0000256" key="3">
    <source>
        <dbReference type="ARBA" id="ARBA00022679"/>
    </source>
</evidence>
<comment type="similarity">
    <text evidence="1">Belongs to the glycosyltransferase 2 family.</text>
</comment>
<dbReference type="EMBL" id="SMKW01000041">
    <property type="protein sequence ID" value="TDD43195.1"/>
    <property type="molecule type" value="Genomic_DNA"/>
</dbReference>
<dbReference type="SUPFAM" id="SSF53448">
    <property type="entry name" value="Nucleotide-diphospho-sugar transferases"/>
    <property type="match status" value="1"/>
</dbReference>
<evidence type="ECO:0000256" key="2">
    <source>
        <dbReference type="ARBA" id="ARBA00022676"/>
    </source>
</evidence>
<evidence type="ECO:0000256" key="1">
    <source>
        <dbReference type="ARBA" id="ARBA00006739"/>
    </source>
</evidence>
<dbReference type="OrthoDB" id="7665907at2"/>
<keyword evidence="2" id="KW-0328">Glycosyltransferase</keyword>
<evidence type="ECO:0000259" key="4">
    <source>
        <dbReference type="Pfam" id="PF00535"/>
    </source>
</evidence>
<dbReference type="GO" id="GO:0016757">
    <property type="term" value="F:glycosyltransferase activity"/>
    <property type="evidence" value="ECO:0007669"/>
    <property type="project" value="UniProtKB-KW"/>
</dbReference>
<gene>
    <name evidence="5" type="ORF">E1288_27430</name>
</gene>
<reference evidence="5 6" key="1">
    <citation type="submission" date="2019-03" db="EMBL/GenBank/DDBJ databases">
        <title>Draft genome sequences of novel Actinobacteria.</title>
        <authorList>
            <person name="Sahin N."/>
            <person name="Ay H."/>
            <person name="Saygin H."/>
        </authorList>
    </citation>
    <scope>NUCLEOTIDE SEQUENCE [LARGE SCALE GENOMIC DNA]</scope>
    <source>
        <strain evidence="5 6">7K502</strain>
    </source>
</reference>
<organism evidence="5 6">
    <name type="scientific">Saccharopolyspora elongata</name>
    <dbReference type="NCBI Taxonomy" id="2530387"/>
    <lineage>
        <taxon>Bacteria</taxon>
        <taxon>Bacillati</taxon>
        <taxon>Actinomycetota</taxon>
        <taxon>Actinomycetes</taxon>
        <taxon>Pseudonocardiales</taxon>
        <taxon>Pseudonocardiaceae</taxon>
        <taxon>Saccharopolyspora</taxon>
    </lineage>
</organism>
<sequence length="286" mass="31965">MGTAAPIRLRGPTVSPREQFSLLLPVYGRDDAALLRESFHSTVSAQTRPPAQVVLVRDGPIPEALRRCVDELAATSAVPVARVDLTRHRGLGVALDAGLAASDHDIVARMDADDVAVPHRFARQVPLVEAGADLVGSAMLEFEGDPTRVVGLRTALVDEDRIARRARFHDPFNHPTVVYRRSAVLDAGGYGDFPLMEDYRLFARMIANGARSTNLAEPLVYYRVDTGAYARRGGFALLRRELQLQREFRRHRFTNRAQFLRNVLVRCGYRLVPERARRASYRRIIA</sequence>
<dbReference type="InterPro" id="IPR029044">
    <property type="entry name" value="Nucleotide-diphossugar_trans"/>
</dbReference>
<dbReference type="InterPro" id="IPR050834">
    <property type="entry name" value="Glycosyltransf_2"/>
</dbReference>
<proteinExistence type="inferred from homology"/>
<evidence type="ECO:0000313" key="6">
    <source>
        <dbReference type="Proteomes" id="UP000294947"/>
    </source>
</evidence>
<dbReference type="Proteomes" id="UP000294947">
    <property type="component" value="Unassembled WGS sequence"/>
</dbReference>
<evidence type="ECO:0000313" key="5">
    <source>
        <dbReference type="EMBL" id="TDD43195.1"/>
    </source>
</evidence>
<dbReference type="PANTHER" id="PTHR43685">
    <property type="entry name" value="GLYCOSYLTRANSFERASE"/>
    <property type="match status" value="1"/>
</dbReference>
<name>A0A4R4YEN7_9PSEU</name>
<dbReference type="Gene3D" id="3.90.550.10">
    <property type="entry name" value="Spore Coat Polysaccharide Biosynthesis Protein SpsA, Chain A"/>
    <property type="match status" value="1"/>
</dbReference>
<dbReference type="InterPro" id="IPR001173">
    <property type="entry name" value="Glyco_trans_2-like"/>
</dbReference>
<feature type="domain" description="Glycosyltransferase 2-like" evidence="4">
    <location>
        <begin position="21"/>
        <end position="185"/>
    </location>
</feature>
<accession>A0A4R4YEN7</accession>
<keyword evidence="6" id="KW-1185">Reference proteome</keyword>